<dbReference type="GO" id="GO:0005829">
    <property type="term" value="C:cytosol"/>
    <property type="evidence" value="ECO:0007669"/>
    <property type="project" value="TreeGrafter"/>
</dbReference>
<dbReference type="AlphaFoldDB" id="A0A395W4V8"/>
<dbReference type="GO" id="GO:0003677">
    <property type="term" value="F:DNA binding"/>
    <property type="evidence" value="ECO:0007669"/>
    <property type="project" value="UniProtKB-KW"/>
</dbReference>
<dbReference type="CDD" id="cd00093">
    <property type="entry name" value="HTH_XRE"/>
    <property type="match status" value="1"/>
</dbReference>
<dbReference type="Pfam" id="PF07883">
    <property type="entry name" value="Cupin_2"/>
    <property type="match status" value="1"/>
</dbReference>
<dbReference type="PROSITE" id="PS50943">
    <property type="entry name" value="HTH_CROC1"/>
    <property type="match status" value="1"/>
</dbReference>
<feature type="domain" description="HTH cro/C1-type" evidence="2">
    <location>
        <begin position="7"/>
        <end position="61"/>
    </location>
</feature>
<evidence type="ECO:0000313" key="4">
    <source>
        <dbReference type="Proteomes" id="UP000265489"/>
    </source>
</evidence>
<dbReference type="InterPro" id="IPR050807">
    <property type="entry name" value="TransReg_Diox_bact_type"/>
</dbReference>
<reference evidence="3 4" key="1">
    <citation type="submission" date="2018-08" db="EMBL/GenBank/DDBJ databases">
        <title>A genome reference for cultivated species of the human gut microbiota.</title>
        <authorList>
            <person name="Zou Y."/>
            <person name="Xue W."/>
            <person name="Luo G."/>
        </authorList>
    </citation>
    <scope>NUCLEOTIDE SEQUENCE [LARGE SCALE GENOMIC DNA]</scope>
    <source>
        <strain evidence="3 4">AF15-20</strain>
    </source>
</reference>
<dbReference type="Gene3D" id="1.10.260.40">
    <property type="entry name" value="lambda repressor-like DNA-binding domains"/>
    <property type="match status" value="1"/>
</dbReference>
<proteinExistence type="predicted"/>
<organism evidence="3 4">
    <name type="scientific">Holdemanella biformis</name>
    <dbReference type="NCBI Taxonomy" id="1735"/>
    <lineage>
        <taxon>Bacteria</taxon>
        <taxon>Bacillati</taxon>
        <taxon>Bacillota</taxon>
        <taxon>Erysipelotrichia</taxon>
        <taxon>Erysipelotrichales</taxon>
        <taxon>Erysipelotrichaceae</taxon>
        <taxon>Holdemanella</taxon>
    </lineage>
</organism>
<dbReference type="Gene3D" id="2.60.120.10">
    <property type="entry name" value="Jelly Rolls"/>
    <property type="match status" value="1"/>
</dbReference>
<dbReference type="InterPro" id="IPR011051">
    <property type="entry name" value="RmlC_Cupin_sf"/>
</dbReference>
<dbReference type="CDD" id="cd02209">
    <property type="entry name" value="cupin_XRE_C"/>
    <property type="match status" value="1"/>
</dbReference>
<evidence type="ECO:0000256" key="1">
    <source>
        <dbReference type="ARBA" id="ARBA00023125"/>
    </source>
</evidence>
<accession>A0A395W4V8</accession>
<dbReference type="InterPro" id="IPR013096">
    <property type="entry name" value="Cupin_2"/>
</dbReference>
<dbReference type="InterPro" id="IPR014710">
    <property type="entry name" value="RmlC-like_jellyroll"/>
</dbReference>
<name>A0A395W4V8_9FIRM</name>
<sequence length="177" mass="19977">MKIGKKLKELRTQNGLTLEELANRSELTKGFLSQLERDLTSPNISALENILEALGTNLADFFQSSKEEQIVFHTQDFFVNEQEDFVTEYIVPNAQKNQMEPILLTLKPGAKSQEVKAHEGEEFGYVLKGSIVLVVGNKRLKVKSKETFYITGKEGHYLENVSSVDAKVLWLSTPPVF</sequence>
<dbReference type="RefSeq" id="WP_118325637.1">
    <property type="nucleotide sequence ID" value="NZ_CATXNH010000018.1"/>
</dbReference>
<dbReference type="SMART" id="SM00530">
    <property type="entry name" value="HTH_XRE"/>
    <property type="match status" value="1"/>
</dbReference>
<comment type="caution">
    <text evidence="3">The sequence shown here is derived from an EMBL/GenBank/DDBJ whole genome shotgun (WGS) entry which is preliminary data.</text>
</comment>
<evidence type="ECO:0000259" key="2">
    <source>
        <dbReference type="PROSITE" id="PS50943"/>
    </source>
</evidence>
<dbReference type="Pfam" id="PF01381">
    <property type="entry name" value="HTH_3"/>
    <property type="match status" value="1"/>
</dbReference>
<dbReference type="SUPFAM" id="SSF51182">
    <property type="entry name" value="RmlC-like cupins"/>
    <property type="match status" value="1"/>
</dbReference>
<dbReference type="GO" id="GO:0003700">
    <property type="term" value="F:DNA-binding transcription factor activity"/>
    <property type="evidence" value="ECO:0007669"/>
    <property type="project" value="TreeGrafter"/>
</dbReference>
<dbReference type="InterPro" id="IPR001387">
    <property type="entry name" value="Cro/C1-type_HTH"/>
</dbReference>
<dbReference type="PANTHER" id="PTHR46797">
    <property type="entry name" value="HTH-TYPE TRANSCRIPTIONAL REGULATOR"/>
    <property type="match status" value="1"/>
</dbReference>
<dbReference type="PANTHER" id="PTHR46797:SF2">
    <property type="entry name" value="TRANSCRIPTIONAL REGULATOR"/>
    <property type="match status" value="1"/>
</dbReference>
<dbReference type="Proteomes" id="UP000265489">
    <property type="component" value="Unassembled WGS sequence"/>
</dbReference>
<keyword evidence="1" id="KW-0238">DNA-binding</keyword>
<evidence type="ECO:0000313" key="3">
    <source>
        <dbReference type="EMBL" id="RGU89920.1"/>
    </source>
</evidence>
<dbReference type="SUPFAM" id="SSF47413">
    <property type="entry name" value="lambda repressor-like DNA-binding domains"/>
    <property type="match status" value="1"/>
</dbReference>
<gene>
    <name evidence="3" type="ORF">DWW32_09825</name>
</gene>
<dbReference type="InterPro" id="IPR010982">
    <property type="entry name" value="Lambda_DNA-bd_dom_sf"/>
</dbReference>
<dbReference type="EMBL" id="QRYQ01000021">
    <property type="protein sequence ID" value="RGU89920.1"/>
    <property type="molecule type" value="Genomic_DNA"/>
</dbReference>
<dbReference type="GeneID" id="66580503"/>
<protein>
    <submittedName>
        <fullName evidence="3">Cupin domain-containing protein</fullName>
    </submittedName>
</protein>